<evidence type="ECO:0000313" key="2">
    <source>
        <dbReference type="EMBL" id="MFC2252708.1"/>
    </source>
</evidence>
<dbReference type="InterPro" id="IPR020596">
    <property type="entry name" value="rRNA_Ade_Mease_Trfase_CS"/>
</dbReference>
<keyword evidence="1" id="KW-0949">S-adenosyl-L-methionine</keyword>
<dbReference type="GO" id="GO:0032259">
    <property type="term" value="P:methylation"/>
    <property type="evidence" value="ECO:0007669"/>
    <property type="project" value="UniProtKB-KW"/>
</dbReference>
<proteinExistence type="predicted"/>
<dbReference type="InterPro" id="IPR029063">
    <property type="entry name" value="SAM-dependent_MTases_sf"/>
</dbReference>
<name>A0ABV6ZKL5_9HYPH</name>
<dbReference type="Proteomes" id="UP001595190">
    <property type="component" value="Unassembled WGS sequence"/>
</dbReference>
<organism evidence="2 3">
    <name type="scientific">Labrys neptuniae</name>
    <dbReference type="NCBI Taxonomy" id="376174"/>
    <lineage>
        <taxon>Bacteria</taxon>
        <taxon>Pseudomonadati</taxon>
        <taxon>Pseudomonadota</taxon>
        <taxon>Alphaproteobacteria</taxon>
        <taxon>Hyphomicrobiales</taxon>
        <taxon>Xanthobacteraceae</taxon>
        <taxon>Labrys</taxon>
    </lineage>
</organism>
<sequence length="196" mass="21022">MPVSDALPFFRAWISNPLRVAAVAPSSSAVASLMTQEITPRTGPVLELGPGTGPFTQALLERGVPEQNITLVEYDVTFARLLGRRFPLARVFRMDAAELATTNLYVGAPVGAVVSGLGILAMPLDKASAILTGAFACVAPGGAFYQITYGPRCPVRREILDGLDLEAERTGWTLRNLPPASVYRIRRRRSLSPSGL</sequence>
<accession>A0ABV6ZKL5</accession>
<evidence type="ECO:0000313" key="3">
    <source>
        <dbReference type="Proteomes" id="UP001595190"/>
    </source>
</evidence>
<gene>
    <name evidence="2" type="ORF">ACETRX_23930</name>
</gene>
<protein>
    <submittedName>
        <fullName evidence="2">Class I SAM-dependent methyltransferase</fullName>
    </submittedName>
</protein>
<dbReference type="RefSeq" id="WP_394313515.1">
    <property type="nucleotide sequence ID" value="NZ_JBHGPK010000013.1"/>
</dbReference>
<evidence type="ECO:0000256" key="1">
    <source>
        <dbReference type="ARBA" id="ARBA00022691"/>
    </source>
</evidence>
<reference evidence="2 3" key="1">
    <citation type="submission" date="2024-09" db="EMBL/GenBank/DDBJ databases">
        <title>Description of Labrys sedimenti sp. nov., isolated from a diclofenac-degrading enrichment culture, and genome-based reclassification of Labrys portucalensis as a later heterotypic synonym of Labrys neptuniae.</title>
        <authorList>
            <person name="Tancsics A."/>
            <person name="Csepanyi A."/>
        </authorList>
    </citation>
    <scope>NUCLEOTIDE SEQUENCE [LARGE SCALE GENOMIC DNA]</scope>
    <source>
        <strain evidence="2 3">LMG 23412</strain>
    </source>
</reference>
<dbReference type="EMBL" id="JBHGPK010000013">
    <property type="protein sequence ID" value="MFC2252708.1"/>
    <property type="molecule type" value="Genomic_DNA"/>
</dbReference>
<keyword evidence="2" id="KW-0489">Methyltransferase</keyword>
<keyword evidence="2" id="KW-0808">Transferase</keyword>
<dbReference type="SUPFAM" id="SSF53335">
    <property type="entry name" value="S-adenosyl-L-methionine-dependent methyltransferases"/>
    <property type="match status" value="1"/>
</dbReference>
<dbReference type="GO" id="GO:0008168">
    <property type="term" value="F:methyltransferase activity"/>
    <property type="evidence" value="ECO:0007669"/>
    <property type="project" value="UniProtKB-KW"/>
</dbReference>
<comment type="caution">
    <text evidence="2">The sequence shown here is derived from an EMBL/GenBank/DDBJ whole genome shotgun (WGS) entry which is preliminary data.</text>
</comment>
<dbReference type="Gene3D" id="3.40.50.150">
    <property type="entry name" value="Vaccinia Virus protein VP39"/>
    <property type="match status" value="1"/>
</dbReference>
<dbReference type="PROSITE" id="PS01131">
    <property type="entry name" value="RRNA_A_DIMETH"/>
    <property type="match status" value="1"/>
</dbReference>